<gene>
    <name evidence="2" type="ORF">PCL_05002</name>
</gene>
<feature type="chain" id="PRO_5015551640" evidence="1">
    <location>
        <begin position="19"/>
        <end position="550"/>
    </location>
</feature>
<feature type="signal peptide" evidence="1">
    <location>
        <begin position="1"/>
        <end position="18"/>
    </location>
</feature>
<comment type="caution">
    <text evidence="2">The sequence shown here is derived from an EMBL/GenBank/DDBJ whole genome shotgun (WGS) entry which is preliminary data.</text>
</comment>
<dbReference type="PANTHER" id="PTHR40616:SF1">
    <property type="entry name" value="LINALOOL DEHYDRATASE_ISOMERASE DOMAIN-CONTAINING PROTEIN"/>
    <property type="match status" value="1"/>
</dbReference>
<reference evidence="2 3" key="1">
    <citation type="journal article" date="2016" name="Front. Microbiol.">
        <title>Genome and transcriptome sequences reveal the specific parasitism of the nematophagous Purpureocillium lilacinum 36-1.</title>
        <authorList>
            <person name="Xie J."/>
            <person name="Li S."/>
            <person name="Mo C."/>
            <person name="Xiao X."/>
            <person name="Peng D."/>
            <person name="Wang G."/>
            <person name="Xiao Y."/>
        </authorList>
    </citation>
    <scope>NUCLEOTIDE SEQUENCE [LARGE SCALE GENOMIC DNA]</scope>
    <source>
        <strain evidence="2 3">36-1</strain>
    </source>
</reference>
<evidence type="ECO:0000313" key="2">
    <source>
        <dbReference type="EMBL" id="PWI66589.1"/>
    </source>
</evidence>
<accession>A0A2U3DWG1</accession>
<dbReference type="PANTHER" id="PTHR40616">
    <property type="entry name" value="LINALOOL DEHYDRATASE_ISOMERASE DOMAIN-CONTAINING PROTEIN"/>
    <property type="match status" value="1"/>
</dbReference>
<evidence type="ECO:0000313" key="3">
    <source>
        <dbReference type="Proteomes" id="UP000245956"/>
    </source>
</evidence>
<proteinExistence type="predicted"/>
<sequence length="550" mass="61571">MRLLLPTVTLGLLGLGRAWPTMSNSYVRSMPSNARQLFTESMKYFDTIYDYEAGYQYDCSATAAMRHDTRGSMWYAFGLLARNEGSDASEAEKIIRNIIGAQYKVESEEWYGDYQQEPEEPYPGSASYPPKIYGTWDPNTRGFVGTTLVMCMEEFPHILSKDTQKLIVESLHNATKGDEYRFGHLDKLKDNLYPSYSNPAIMRALTSGWTGRRLNDKNITNSAERDAKDIIDLFDLHGTLSEFNSATYTGVSLFGLILWSKYLPKDSVMAQNAPRMVATTWDTVSQMWHPGMKNIAGPWDRSYGYDMNRYVALMGMWIWTLIGKDKSSLAANPQIMSHMGDYGWAPLFAALASTQESLISKDAVSRLSKFSGEHTYTTSAYAPPFDITSRNITTWLSEDLTIGAQSFDETVVGGPSRGPESFNPAVIQWNTGREVSFISMWPTEMAMDVKVSPNKLSLSYPHGNASSIFTFVVGAFADKPTVTGWEDMQALNVSVSGNVDPKYTLSFAGKRGGKSSPNRDFEYWNFTYAMPEKFEGTPTIELDLKVVGVI</sequence>
<name>A0A2U3DWG1_PURLI</name>
<dbReference type="EMBL" id="LCWV01000024">
    <property type="protein sequence ID" value="PWI66589.1"/>
    <property type="molecule type" value="Genomic_DNA"/>
</dbReference>
<keyword evidence="1" id="KW-0732">Signal</keyword>
<evidence type="ECO:0000256" key="1">
    <source>
        <dbReference type="SAM" id="SignalP"/>
    </source>
</evidence>
<organism evidence="2 3">
    <name type="scientific">Purpureocillium lilacinum</name>
    <name type="common">Paecilomyces lilacinus</name>
    <dbReference type="NCBI Taxonomy" id="33203"/>
    <lineage>
        <taxon>Eukaryota</taxon>
        <taxon>Fungi</taxon>
        <taxon>Dikarya</taxon>
        <taxon>Ascomycota</taxon>
        <taxon>Pezizomycotina</taxon>
        <taxon>Sordariomycetes</taxon>
        <taxon>Hypocreomycetidae</taxon>
        <taxon>Hypocreales</taxon>
        <taxon>Ophiocordycipitaceae</taxon>
        <taxon>Purpureocillium</taxon>
    </lineage>
</organism>
<dbReference type="Proteomes" id="UP000245956">
    <property type="component" value="Unassembled WGS sequence"/>
</dbReference>
<dbReference type="AlphaFoldDB" id="A0A2U3DWG1"/>
<protein>
    <submittedName>
        <fullName evidence="2">Uncharacterized protein</fullName>
    </submittedName>
</protein>